<dbReference type="SUPFAM" id="SSF53756">
    <property type="entry name" value="UDP-Glycosyltransferase/glycogen phosphorylase"/>
    <property type="match status" value="1"/>
</dbReference>
<gene>
    <name evidence="3" type="ORF">A2851_02525</name>
</gene>
<dbReference type="GO" id="GO:0016757">
    <property type="term" value="F:glycosyltransferase activity"/>
    <property type="evidence" value="ECO:0007669"/>
    <property type="project" value="InterPro"/>
</dbReference>
<evidence type="ECO:0000313" key="4">
    <source>
        <dbReference type="Proteomes" id="UP000176863"/>
    </source>
</evidence>
<dbReference type="Pfam" id="PF00534">
    <property type="entry name" value="Glycos_transf_1"/>
    <property type="match status" value="1"/>
</dbReference>
<proteinExistence type="predicted"/>
<dbReference type="PANTHER" id="PTHR45947:SF3">
    <property type="entry name" value="SULFOQUINOVOSYL TRANSFERASE SQD2"/>
    <property type="match status" value="1"/>
</dbReference>
<dbReference type="InterPro" id="IPR050194">
    <property type="entry name" value="Glycosyltransferase_grp1"/>
</dbReference>
<name>A0A1F6CXA9_9BACT</name>
<dbReference type="InterPro" id="IPR028098">
    <property type="entry name" value="Glyco_trans_4-like_N"/>
</dbReference>
<evidence type="ECO:0008006" key="5">
    <source>
        <dbReference type="Google" id="ProtNLM"/>
    </source>
</evidence>
<dbReference type="Gene3D" id="3.40.50.2000">
    <property type="entry name" value="Glycogen Phosphorylase B"/>
    <property type="match status" value="2"/>
</dbReference>
<dbReference type="STRING" id="1798480.A2851_02525"/>
<sequence length="403" mass="45475">MKRILIFSLAYVPYIGGAELAIKHVTDRLDPNEYSFDMITLRFDRNLPKVERVGNVTVHRIGFTAHNAKVSDRSLPWQCRLAKLLFPFTAFLKAIFLYRQNKYDATWALMANQAGFAALFFKYAHPNTPYFLELQDGTPLSSMTARRRILYPLWWLYKEIYLKANVIKTISHFIEKITRETGYAGKVFVIPNGVDVAKFSAPIPEEKLTELKMLFNKRMGEVFVVTVSRLVLSRGVEDIIQALVYLPKHVKLLIAGNGEDREKLHHIAIGLKVDDRVIFAGHIDHSELPAYFKISDIFVRPSLIEGFGSAFVEAFAAGIPVVATPVGGIPDFLTDGATGLFCEVQDPQSVAHAVMRYTDDPALVARIVANARKLVAEKYDWNSIAKGMKEKVFEPLMKQGHNV</sequence>
<organism evidence="3 4">
    <name type="scientific">Candidatus Kaiserbacteria bacterium RIFCSPHIGHO2_01_FULL_53_29</name>
    <dbReference type="NCBI Taxonomy" id="1798480"/>
    <lineage>
        <taxon>Bacteria</taxon>
        <taxon>Candidatus Kaiseribacteriota</taxon>
    </lineage>
</organism>
<dbReference type="InterPro" id="IPR001296">
    <property type="entry name" value="Glyco_trans_1"/>
</dbReference>
<feature type="domain" description="Glycosyl transferase family 1" evidence="1">
    <location>
        <begin position="216"/>
        <end position="373"/>
    </location>
</feature>
<dbReference type="CDD" id="cd03801">
    <property type="entry name" value="GT4_PimA-like"/>
    <property type="match status" value="1"/>
</dbReference>
<evidence type="ECO:0000259" key="2">
    <source>
        <dbReference type="Pfam" id="PF13579"/>
    </source>
</evidence>
<reference evidence="3 4" key="1">
    <citation type="journal article" date="2016" name="Nat. Commun.">
        <title>Thousands of microbial genomes shed light on interconnected biogeochemical processes in an aquifer system.</title>
        <authorList>
            <person name="Anantharaman K."/>
            <person name="Brown C.T."/>
            <person name="Hug L.A."/>
            <person name="Sharon I."/>
            <person name="Castelle C.J."/>
            <person name="Probst A.J."/>
            <person name="Thomas B.C."/>
            <person name="Singh A."/>
            <person name="Wilkins M.J."/>
            <person name="Karaoz U."/>
            <person name="Brodie E.L."/>
            <person name="Williams K.H."/>
            <person name="Hubbard S.S."/>
            <person name="Banfield J.F."/>
        </authorList>
    </citation>
    <scope>NUCLEOTIDE SEQUENCE [LARGE SCALE GENOMIC DNA]</scope>
</reference>
<dbReference type="PANTHER" id="PTHR45947">
    <property type="entry name" value="SULFOQUINOVOSYL TRANSFERASE SQD2"/>
    <property type="match status" value="1"/>
</dbReference>
<evidence type="ECO:0000259" key="1">
    <source>
        <dbReference type="Pfam" id="PF00534"/>
    </source>
</evidence>
<dbReference type="AlphaFoldDB" id="A0A1F6CXA9"/>
<accession>A0A1F6CXA9</accession>
<dbReference type="Pfam" id="PF13579">
    <property type="entry name" value="Glyco_trans_4_4"/>
    <property type="match status" value="1"/>
</dbReference>
<protein>
    <recommendedName>
        <fullName evidence="5">Glycosyl transferase family 1 domain-containing protein</fullName>
    </recommendedName>
</protein>
<feature type="domain" description="Glycosyltransferase subfamily 4-like N-terminal" evidence="2">
    <location>
        <begin position="16"/>
        <end position="193"/>
    </location>
</feature>
<comment type="caution">
    <text evidence="3">The sequence shown here is derived from an EMBL/GenBank/DDBJ whole genome shotgun (WGS) entry which is preliminary data.</text>
</comment>
<dbReference type="EMBL" id="MFKT01000009">
    <property type="protein sequence ID" value="OGG53737.1"/>
    <property type="molecule type" value="Genomic_DNA"/>
</dbReference>
<evidence type="ECO:0000313" key="3">
    <source>
        <dbReference type="EMBL" id="OGG53737.1"/>
    </source>
</evidence>
<dbReference type="Proteomes" id="UP000176863">
    <property type="component" value="Unassembled WGS sequence"/>
</dbReference>